<dbReference type="InterPro" id="IPR036736">
    <property type="entry name" value="ACP-like_sf"/>
</dbReference>
<feature type="domain" description="Carrier" evidence="4">
    <location>
        <begin position="113"/>
        <end position="187"/>
    </location>
</feature>
<dbReference type="InterPro" id="IPR045851">
    <property type="entry name" value="AMP-bd_C_sf"/>
</dbReference>
<dbReference type="Gene3D" id="3.30.559.10">
    <property type="entry name" value="Chloramphenicol acetyltransferase-like domain"/>
    <property type="match status" value="1"/>
</dbReference>
<dbReference type="PANTHER" id="PTHR45398:SF1">
    <property type="entry name" value="ENZYME, PUTATIVE (JCVI)-RELATED"/>
    <property type="match status" value="1"/>
</dbReference>
<dbReference type="Pfam" id="PF00668">
    <property type="entry name" value="Condensation"/>
    <property type="match status" value="1"/>
</dbReference>
<dbReference type="PROSITE" id="PS00012">
    <property type="entry name" value="PHOSPHOPANTETHEINE"/>
    <property type="match status" value="1"/>
</dbReference>
<dbReference type="Gene3D" id="3.30.300.30">
    <property type="match status" value="1"/>
</dbReference>
<accession>A0ABW3RB52</accession>
<dbReference type="InterPro" id="IPR010060">
    <property type="entry name" value="NRPS_synth"/>
</dbReference>
<dbReference type="SUPFAM" id="SSF47336">
    <property type="entry name" value="ACP-like"/>
    <property type="match status" value="1"/>
</dbReference>
<dbReference type="PROSITE" id="PS50075">
    <property type="entry name" value="CARRIER"/>
    <property type="match status" value="1"/>
</dbReference>
<dbReference type="Gene3D" id="1.10.1200.10">
    <property type="entry name" value="ACP-like"/>
    <property type="match status" value="1"/>
</dbReference>
<keyword evidence="2" id="KW-0596">Phosphopantetheine</keyword>
<dbReference type="Gene3D" id="3.30.559.30">
    <property type="entry name" value="Nonribosomal peptide synthetase, condensation domain"/>
    <property type="match status" value="1"/>
</dbReference>
<evidence type="ECO:0000313" key="5">
    <source>
        <dbReference type="EMBL" id="MFD1162103.1"/>
    </source>
</evidence>
<gene>
    <name evidence="5" type="ORF">ACFQ2E_06725</name>
</gene>
<comment type="cofactor">
    <cofactor evidence="1">
        <name>pantetheine 4'-phosphate</name>
        <dbReference type="ChEBI" id="CHEBI:47942"/>
    </cofactor>
</comment>
<keyword evidence="3" id="KW-0597">Phosphoprotein</keyword>
<evidence type="ECO:0000256" key="1">
    <source>
        <dbReference type="ARBA" id="ARBA00001957"/>
    </source>
</evidence>
<dbReference type="SUPFAM" id="SSF56801">
    <property type="entry name" value="Acetyl-CoA synthetase-like"/>
    <property type="match status" value="1"/>
</dbReference>
<dbReference type="InterPro" id="IPR006162">
    <property type="entry name" value="Ppantetheine_attach_site"/>
</dbReference>
<proteinExistence type="predicted"/>
<evidence type="ECO:0000259" key="4">
    <source>
        <dbReference type="PROSITE" id="PS50075"/>
    </source>
</evidence>
<dbReference type="RefSeq" id="WP_311938052.1">
    <property type="nucleotide sequence ID" value="NZ_JAVSCK010000002.1"/>
</dbReference>
<dbReference type="NCBIfam" id="TIGR01720">
    <property type="entry name" value="NRPS-para261"/>
    <property type="match status" value="1"/>
</dbReference>
<name>A0ABW3RB52_9FLAO</name>
<dbReference type="PANTHER" id="PTHR45398">
    <property type="match status" value="1"/>
</dbReference>
<dbReference type="InterPro" id="IPR001242">
    <property type="entry name" value="Condensation_dom"/>
</dbReference>
<reference evidence="6" key="1">
    <citation type="journal article" date="2019" name="Int. J. Syst. Evol. Microbiol.">
        <title>The Global Catalogue of Microorganisms (GCM) 10K type strain sequencing project: providing services to taxonomists for standard genome sequencing and annotation.</title>
        <authorList>
            <consortium name="The Broad Institute Genomics Platform"/>
            <consortium name="The Broad Institute Genome Sequencing Center for Infectious Disease"/>
            <person name="Wu L."/>
            <person name="Ma J."/>
        </authorList>
    </citation>
    <scope>NUCLEOTIDE SEQUENCE [LARGE SCALE GENOMIC DNA]</scope>
    <source>
        <strain evidence="6">CCUG 63246</strain>
    </source>
</reference>
<dbReference type="EMBL" id="JBHTLJ010000002">
    <property type="protein sequence ID" value="MFD1162103.1"/>
    <property type="molecule type" value="Genomic_DNA"/>
</dbReference>
<evidence type="ECO:0000313" key="6">
    <source>
        <dbReference type="Proteomes" id="UP001597163"/>
    </source>
</evidence>
<sequence>MTEEKLKYKIEQLSISERKLLAIKIKDFVVKEANRSKLNKQKKIVAYLETENSLDIDGLKAHLKNRLPDYMMPSAFMEVEKIPLLPNGKVDKRELLKTKINGAKEKNTVSVEEPVTEIEEKLVKIWEEVLDFSPISIHDNFFEIGGDSILSIQIISKARKVGIELKANQFFENQTIAELSLFSKETNIETVIESIITGEVPLTPIQHWFFDTHKMMPHFWNQIAEVKNISNDISSKNIESIASKLIYHHDALRSSFIKHENIWKAFILNPESISPFNEFSLEFISNKDAQDAEIKDKIASVQQSINLEEGSLFKFIYFNCGKTQKNKVYIIAHHLVIDFVSWNIIFNDVQSALKQIANNQSITFGKKTDSLKQWGSYLKSLIDSGKVLNELPFWSIQKNDSKKFPVDFKTNIKVYNESSIRNHTNIIDAESTTELLLKANKLYNTKTEDLLITALLNTICEWANIEHFSLGLEKQGRAVDDGTVDISNSVGWFTAYYPVMLSNIETDDIGEKIKSVKEQLHAVPNNGMGYGILKYLWNKSDVITDLDINPKVVFNYLGSVNDFFDNSKIDFEFLSHGTRSPLSERTYQIEINTLVKNGKLHINWSYTKDLYTQDNIFILANAYEANLKALIAYCNIKESGSYTPSDFPESGLNQEDLDNLMELL</sequence>
<dbReference type="InterPro" id="IPR009081">
    <property type="entry name" value="PP-bd_ACP"/>
</dbReference>
<keyword evidence="6" id="KW-1185">Reference proteome</keyword>
<organism evidence="5 6">
    <name type="scientific">Hwangdonia seohaensis</name>
    <dbReference type="NCBI Taxonomy" id="1240727"/>
    <lineage>
        <taxon>Bacteria</taxon>
        <taxon>Pseudomonadati</taxon>
        <taxon>Bacteroidota</taxon>
        <taxon>Flavobacteriia</taxon>
        <taxon>Flavobacteriales</taxon>
        <taxon>Flavobacteriaceae</taxon>
        <taxon>Hwangdonia</taxon>
    </lineage>
</organism>
<dbReference type="Pfam" id="PF00550">
    <property type="entry name" value="PP-binding"/>
    <property type="match status" value="1"/>
</dbReference>
<dbReference type="InterPro" id="IPR023213">
    <property type="entry name" value="CAT-like_dom_sf"/>
</dbReference>
<dbReference type="SUPFAM" id="SSF52777">
    <property type="entry name" value="CoA-dependent acyltransferases"/>
    <property type="match status" value="2"/>
</dbReference>
<evidence type="ECO:0000256" key="2">
    <source>
        <dbReference type="ARBA" id="ARBA00022450"/>
    </source>
</evidence>
<dbReference type="Proteomes" id="UP001597163">
    <property type="component" value="Unassembled WGS sequence"/>
</dbReference>
<comment type="caution">
    <text evidence="5">The sequence shown here is derived from an EMBL/GenBank/DDBJ whole genome shotgun (WGS) entry which is preliminary data.</text>
</comment>
<evidence type="ECO:0000256" key="3">
    <source>
        <dbReference type="ARBA" id="ARBA00022553"/>
    </source>
</evidence>
<protein>
    <submittedName>
        <fullName evidence="5">Condensation domain-containing protein</fullName>
    </submittedName>
</protein>